<evidence type="ECO:0000313" key="9">
    <source>
        <dbReference type="EMBL" id="KAK3094785.1"/>
    </source>
</evidence>
<dbReference type="Pfam" id="PF02932">
    <property type="entry name" value="Neur_chan_memb"/>
    <property type="match status" value="1"/>
</dbReference>
<dbReference type="Pfam" id="PF02931">
    <property type="entry name" value="Neur_chan_LBD"/>
    <property type="match status" value="1"/>
</dbReference>
<keyword evidence="4 5" id="KW-0472">Membrane</keyword>
<comment type="caution">
    <text evidence="9">The sequence shown here is derived from an EMBL/GenBank/DDBJ whole genome shotgun (WGS) entry which is preliminary data.</text>
</comment>
<feature type="domain" description="Neurotransmitter-gated ion-channel ligand-binding" evidence="7">
    <location>
        <begin position="33"/>
        <end position="235"/>
    </location>
</feature>
<dbReference type="InterPro" id="IPR006202">
    <property type="entry name" value="Neur_chan_lig-bd"/>
</dbReference>
<dbReference type="Gene3D" id="2.70.170.10">
    <property type="entry name" value="Neurotransmitter-gated ion-channel ligand-binding domain"/>
    <property type="match status" value="1"/>
</dbReference>
<dbReference type="InterPro" id="IPR036734">
    <property type="entry name" value="Neur_chan_lig-bd_sf"/>
</dbReference>
<dbReference type="InterPro" id="IPR036719">
    <property type="entry name" value="Neuro-gated_channel_TM_sf"/>
</dbReference>
<dbReference type="FunFam" id="2.70.170.10:FF:000028">
    <property type="entry name" value="AcetylCholine Receptor"/>
    <property type="match status" value="1"/>
</dbReference>
<dbReference type="SUPFAM" id="SSF63712">
    <property type="entry name" value="Nicotinic receptor ligand binding domain-like"/>
    <property type="match status" value="1"/>
</dbReference>
<dbReference type="AlphaFoldDB" id="A0AA89BT49"/>
<dbReference type="GO" id="GO:0005230">
    <property type="term" value="F:extracellular ligand-gated monoatomic ion channel activity"/>
    <property type="evidence" value="ECO:0007669"/>
    <property type="project" value="InterPro"/>
</dbReference>
<feature type="signal peptide" evidence="6">
    <location>
        <begin position="1"/>
        <end position="26"/>
    </location>
</feature>
<keyword evidence="6" id="KW-0732">Signal</keyword>
<dbReference type="GO" id="GO:0004888">
    <property type="term" value="F:transmembrane signaling receptor activity"/>
    <property type="evidence" value="ECO:0007669"/>
    <property type="project" value="InterPro"/>
</dbReference>
<evidence type="ECO:0000256" key="5">
    <source>
        <dbReference type="SAM" id="Phobius"/>
    </source>
</evidence>
<feature type="transmembrane region" description="Helical" evidence="5">
    <location>
        <begin position="236"/>
        <end position="259"/>
    </location>
</feature>
<protein>
    <submittedName>
        <fullName evidence="9">Uncharacterized protein</fullName>
    </submittedName>
</protein>
<dbReference type="EMBL" id="VSWD01000008">
    <property type="protein sequence ID" value="KAK3094785.1"/>
    <property type="molecule type" value="Genomic_DNA"/>
</dbReference>
<keyword evidence="3 5" id="KW-1133">Transmembrane helix</keyword>
<dbReference type="Proteomes" id="UP001186944">
    <property type="component" value="Unassembled WGS sequence"/>
</dbReference>
<feature type="chain" id="PRO_5041673544" evidence="6">
    <location>
        <begin position="27"/>
        <end position="350"/>
    </location>
</feature>
<dbReference type="CDD" id="cd19051">
    <property type="entry name" value="LGIC_TM_cation"/>
    <property type="match status" value="1"/>
</dbReference>
<evidence type="ECO:0000313" key="10">
    <source>
        <dbReference type="Proteomes" id="UP001186944"/>
    </source>
</evidence>
<keyword evidence="2 5" id="KW-0812">Transmembrane</keyword>
<dbReference type="PRINTS" id="PR00252">
    <property type="entry name" value="NRIONCHANNEL"/>
</dbReference>
<comment type="subcellular location">
    <subcellularLocation>
        <location evidence="1">Membrane</location>
        <topology evidence="1">Multi-pass membrane protein</topology>
    </subcellularLocation>
</comment>
<sequence>MKMVSVVTVTIIQLLTISSAIFGTRGTTISEIDRLITNLTTGYNKNIRPPDNNTETLTVNCTFFLMSIIDYNDISGVLSITGGVMMTWIDPRLTWNPSDFSNIDHVVLKRSLIWTPDLYIINPANDLESIADDTYLARFFHNGLVTLGMGDNIKILCPSDMAYFPFDLQSCPIRTSAWGYFGHEVTLNPHVRTMDLTYFIKNNIWDVDSTSAEEFSLGTEYTGMISFTVNLRRKPLYFTISMMAPIFLLAMLNPFIFLLPVESGERISFGVTIFLSFAVFMTLLSDSLPKSSTPMPTICFFLFAAVTYSGMIVIVMMLILRLYQQDPEEKSPEMAEQTSLHPQLQLFKMP</sequence>
<feature type="domain" description="Neurotransmitter-gated ion-channel transmembrane" evidence="8">
    <location>
        <begin position="243"/>
        <end position="341"/>
    </location>
</feature>
<accession>A0AA89BT49</accession>
<dbReference type="Gene3D" id="1.20.58.390">
    <property type="entry name" value="Neurotransmitter-gated ion-channel transmembrane domain"/>
    <property type="match status" value="1"/>
</dbReference>
<dbReference type="PANTHER" id="PTHR18945">
    <property type="entry name" value="NEUROTRANSMITTER GATED ION CHANNEL"/>
    <property type="match status" value="1"/>
</dbReference>
<keyword evidence="10" id="KW-1185">Reference proteome</keyword>
<reference evidence="9" key="1">
    <citation type="submission" date="2019-08" db="EMBL/GenBank/DDBJ databases">
        <title>The improved chromosome-level genome for the pearl oyster Pinctada fucata martensii using PacBio sequencing and Hi-C.</title>
        <authorList>
            <person name="Zheng Z."/>
        </authorList>
    </citation>
    <scope>NUCLEOTIDE SEQUENCE</scope>
    <source>
        <strain evidence="9">ZZ-2019</strain>
        <tissue evidence="9">Adductor muscle</tissue>
    </source>
</reference>
<gene>
    <name evidence="9" type="ORF">FSP39_006203</name>
</gene>
<feature type="transmembrane region" description="Helical" evidence="5">
    <location>
        <begin position="295"/>
        <end position="320"/>
    </location>
</feature>
<feature type="transmembrane region" description="Helical" evidence="5">
    <location>
        <begin position="266"/>
        <end position="283"/>
    </location>
</feature>
<evidence type="ECO:0000256" key="1">
    <source>
        <dbReference type="ARBA" id="ARBA00004141"/>
    </source>
</evidence>
<dbReference type="GO" id="GO:0016020">
    <property type="term" value="C:membrane"/>
    <property type="evidence" value="ECO:0007669"/>
    <property type="project" value="UniProtKB-SubCell"/>
</dbReference>
<evidence type="ECO:0000259" key="7">
    <source>
        <dbReference type="Pfam" id="PF02931"/>
    </source>
</evidence>
<evidence type="ECO:0000256" key="6">
    <source>
        <dbReference type="SAM" id="SignalP"/>
    </source>
</evidence>
<evidence type="ECO:0000256" key="4">
    <source>
        <dbReference type="ARBA" id="ARBA00023136"/>
    </source>
</evidence>
<proteinExistence type="predicted"/>
<organism evidence="9 10">
    <name type="scientific">Pinctada imbricata</name>
    <name type="common">Atlantic pearl-oyster</name>
    <name type="synonym">Pinctada martensii</name>
    <dbReference type="NCBI Taxonomy" id="66713"/>
    <lineage>
        <taxon>Eukaryota</taxon>
        <taxon>Metazoa</taxon>
        <taxon>Spiralia</taxon>
        <taxon>Lophotrochozoa</taxon>
        <taxon>Mollusca</taxon>
        <taxon>Bivalvia</taxon>
        <taxon>Autobranchia</taxon>
        <taxon>Pteriomorphia</taxon>
        <taxon>Pterioida</taxon>
        <taxon>Pterioidea</taxon>
        <taxon>Pteriidae</taxon>
        <taxon>Pinctada</taxon>
    </lineage>
</organism>
<dbReference type="InterPro" id="IPR006029">
    <property type="entry name" value="Neurotrans-gated_channel_TM"/>
</dbReference>
<evidence type="ECO:0000256" key="2">
    <source>
        <dbReference type="ARBA" id="ARBA00022692"/>
    </source>
</evidence>
<dbReference type="CDD" id="cd18989">
    <property type="entry name" value="LGIC_ECD_cation"/>
    <property type="match status" value="1"/>
</dbReference>
<evidence type="ECO:0000256" key="3">
    <source>
        <dbReference type="ARBA" id="ARBA00022989"/>
    </source>
</evidence>
<dbReference type="SUPFAM" id="SSF90112">
    <property type="entry name" value="Neurotransmitter-gated ion-channel transmembrane pore"/>
    <property type="match status" value="1"/>
</dbReference>
<name>A0AA89BT49_PINIB</name>
<dbReference type="InterPro" id="IPR038050">
    <property type="entry name" value="Neuro_actylchol_rec"/>
</dbReference>
<evidence type="ECO:0000259" key="8">
    <source>
        <dbReference type="Pfam" id="PF02932"/>
    </source>
</evidence>
<dbReference type="InterPro" id="IPR006201">
    <property type="entry name" value="Neur_channel"/>
</dbReference>